<dbReference type="SFLD" id="SFLDS00003">
    <property type="entry name" value="Haloacid_Dehalogenase"/>
    <property type="match status" value="1"/>
</dbReference>
<evidence type="ECO:0000313" key="7">
    <source>
        <dbReference type="Proteomes" id="UP001500191"/>
    </source>
</evidence>
<comment type="cofactor">
    <cofactor evidence="1">
        <name>Mg(2+)</name>
        <dbReference type="ChEBI" id="CHEBI:18420"/>
    </cofactor>
</comment>
<keyword evidence="7" id="KW-1185">Reference proteome</keyword>
<sequence length="250" mass="25940">MGERPGRRHGPGPVTAPTDGPTLAGTFDAVLFDLDGVLVDSEALAAGVWVRTLAEHGLPLALNDFAHLAVGQTFPNVLVRLADLHGWTPTDAFLPILEDRFNAAFDTLDAIDGARDTLRGLRDRGVPFAVGSNSERGRLHMKLASAGLAGLVGTHAYDPSWVGGRGKPEPDLYAFAAAQLGADITRCVVVEDSVPGATAGVRAGATVIGLLATGHAHPDDAAHLHAAGVRHVVTSHAQLQHLLGLPTATP</sequence>
<reference evidence="6 7" key="1">
    <citation type="journal article" date="2019" name="Int. J. Syst. Evol. Microbiol.">
        <title>The Global Catalogue of Microorganisms (GCM) 10K type strain sequencing project: providing services to taxonomists for standard genome sequencing and annotation.</title>
        <authorList>
            <consortium name="The Broad Institute Genomics Platform"/>
            <consortium name="The Broad Institute Genome Sequencing Center for Infectious Disease"/>
            <person name="Wu L."/>
            <person name="Ma J."/>
        </authorList>
    </citation>
    <scope>NUCLEOTIDE SEQUENCE [LARGE SCALE GENOMIC DNA]</scope>
    <source>
        <strain evidence="6 7">JCM 14368</strain>
    </source>
</reference>
<dbReference type="InterPro" id="IPR006439">
    <property type="entry name" value="HAD-SF_hydro_IA"/>
</dbReference>
<evidence type="ECO:0000256" key="2">
    <source>
        <dbReference type="ARBA" id="ARBA00006171"/>
    </source>
</evidence>
<evidence type="ECO:0000256" key="5">
    <source>
        <dbReference type="SAM" id="MobiDB-lite"/>
    </source>
</evidence>
<dbReference type="Pfam" id="PF00702">
    <property type="entry name" value="Hydrolase"/>
    <property type="match status" value="1"/>
</dbReference>
<keyword evidence="3" id="KW-0479">Metal-binding</keyword>
<protein>
    <submittedName>
        <fullName evidence="6">HAD-IA family hydrolase</fullName>
    </submittedName>
</protein>
<evidence type="ECO:0000256" key="4">
    <source>
        <dbReference type="ARBA" id="ARBA00022842"/>
    </source>
</evidence>
<dbReference type="Gene3D" id="1.10.150.240">
    <property type="entry name" value="Putative phosphatase, domain 2"/>
    <property type="match status" value="1"/>
</dbReference>
<accession>A0ABN1BLT4</accession>
<keyword evidence="6" id="KW-0378">Hydrolase</keyword>
<evidence type="ECO:0000256" key="3">
    <source>
        <dbReference type="ARBA" id="ARBA00022723"/>
    </source>
</evidence>
<dbReference type="SFLD" id="SFLDG01135">
    <property type="entry name" value="C1.5.6:_HAD__Beta-PGM__Phospha"/>
    <property type="match status" value="1"/>
</dbReference>
<dbReference type="PANTHER" id="PTHR46193:SF10">
    <property type="entry name" value="6-PHOSPHOGLUCONATE PHOSPHATASE"/>
    <property type="match status" value="1"/>
</dbReference>
<dbReference type="InterPro" id="IPR036412">
    <property type="entry name" value="HAD-like_sf"/>
</dbReference>
<dbReference type="EMBL" id="BAAADB010000003">
    <property type="protein sequence ID" value="GAA0500487.1"/>
    <property type="molecule type" value="Genomic_DNA"/>
</dbReference>
<dbReference type="Proteomes" id="UP001500191">
    <property type="component" value="Unassembled WGS sequence"/>
</dbReference>
<dbReference type="InterPro" id="IPR023214">
    <property type="entry name" value="HAD_sf"/>
</dbReference>
<proteinExistence type="inferred from homology"/>
<organism evidence="6 7">
    <name type="scientific">Deinococcus depolymerans</name>
    <dbReference type="NCBI Taxonomy" id="392408"/>
    <lineage>
        <taxon>Bacteria</taxon>
        <taxon>Thermotogati</taxon>
        <taxon>Deinococcota</taxon>
        <taxon>Deinococci</taxon>
        <taxon>Deinococcales</taxon>
        <taxon>Deinococcaceae</taxon>
        <taxon>Deinococcus</taxon>
    </lineage>
</organism>
<gene>
    <name evidence="6" type="ORF">GCM10008937_04830</name>
</gene>
<keyword evidence="4" id="KW-0460">Magnesium</keyword>
<feature type="compositionally biased region" description="Basic residues" evidence="5">
    <location>
        <begin position="1"/>
        <end position="10"/>
    </location>
</feature>
<dbReference type="SFLD" id="SFLDG01129">
    <property type="entry name" value="C1.5:_HAD__Beta-PGM__Phosphata"/>
    <property type="match status" value="1"/>
</dbReference>
<evidence type="ECO:0000313" key="6">
    <source>
        <dbReference type="EMBL" id="GAA0500487.1"/>
    </source>
</evidence>
<dbReference type="InterPro" id="IPR051600">
    <property type="entry name" value="Beta-PGM-like"/>
</dbReference>
<evidence type="ECO:0000256" key="1">
    <source>
        <dbReference type="ARBA" id="ARBA00001946"/>
    </source>
</evidence>
<dbReference type="NCBIfam" id="TIGR01509">
    <property type="entry name" value="HAD-SF-IA-v3"/>
    <property type="match status" value="1"/>
</dbReference>
<dbReference type="GO" id="GO:0016787">
    <property type="term" value="F:hydrolase activity"/>
    <property type="evidence" value="ECO:0007669"/>
    <property type="project" value="UniProtKB-KW"/>
</dbReference>
<dbReference type="InterPro" id="IPR023198">
    <property type="entry name" value="PGP-like_dom2"/>
</dbReference>
<comment type="caution">
    <text evidence="6">The sequence shown here is derived from an EMBL/GenBank/DDBJ whole genome shotgun (WGS) entry which is preliminary data.</text>
</comment>
<dbReference type="SUPFAM" id="SSF56784">
    <property type="entry name" value="HAD-like"/>
    <property type="match status" value="1"/>
</dbReference>
<dbReference type="Gene3D" id="3.40.50.1000">
    <property type="entry name" value="HAD superfamily/HAD-like"/>
    <property type="match status" value="1"/>
</dbReference>
<feature type="region of interest" description="Disordered" evidence="5">
    <location>
        <begin position="1"/>
        <end position="21"/>
    </location>
</feature>
<comment type="similarity">
    <text evidence="2">Belongs to the HAD-like hydrolase superfamily. CbbY/CbbZ/Gph/YieH family.</text>
</comment>
<dbReference type="PANTHER" id="PTHR46193">
    <property type="entry name" value="6-PHOSPHOGLUCONATE PHOSPHATASE"/>
    <property type="match status" value="1"/>
</dbReference>
<dbReference type="PRINTS" id="PR00413">
    <property type="entry name" value="HADHALOGNASE"/>
</dbReference>
<name>A0ABN1BLT4_9DEIO</name>